<evidence type="ECO:0000313" key="3">
    <source>
        <dbReference type="Proteomes" id="UP000249166"/>
    </source>
</evidence>
<dbReference type="SUPFAM" id="SSF46955">
    <property type="entry name" value="Putative DNA-binding domain"/>
    <property type="match status" value="1"/>
</dbReference>
<organism evidence="2 3">
    <name type="scientific">Arthrobacter globiformis</name>
    <dbReference type="NCBI Taxonomy" id="1665"/>
    <lineage>
        <taxon>Bacteria</taxon>
        <taxon>Bacillati</taxon>
        <taxon>Actinomycetota</taxon>
        <taxon>Actinomycetes</taxon>
        <taxon>Micrococcales</taxon>
        <taxon>Micrococcaceae</taxon>
        <taxon>Arthrobacter</taxon>
    </lineage>
</organism>
<name>A0A328HGH1_ARTGO</name>
<dbReference type="InterPro" id="IPR041657">
    <property type="entry name" value="HTH_17"/>
</dbReference>
<dbReference type="EMBL" id="QLNP01000067">
    <property type="protein sequence ID" value="RAM37729.1"/>
    <property type="molecule type" value="Genomic_DNA"/>
</dbReference>
<proteinExistence type="predicted"/>
<feature type="domain" description="Helix-turn-helix" evidence="1">
    <location>
        <begin position="43"/>
        <end position="85"/>
    </location>
</feature>
<protein>
    <recommendedName>
        <fullName evidence="1">Helix-turn-helix domain-containing protein</fullName>
    </recommendedName>
</protein>
<comment type="caution">
    <text evidence="2">The sequence shown here is derived from an EMBL/GenBank/DDBJ whole genome shotgun (WGS) entry which is preliminary data.</text>
</comment>
<accession>A0A328HGH1</accession>
<reference evidence="2 3" key="1">
    <citation type="submission" date="2018-04" db="EMBL/GenBank/DDBJ databases">
        <title>Bacteria isolated from cave deposits of Manipur.</title>
        <authorList>
            <person name="Sahoo D."/>
            <person name="Sarangthem I."/>
            <person name="Nandeibam J."/>
        </authorList>
    </citation>
    <scope>NUCLEOTIDE SEQUENCE [LARGE SCALE GENOMIC DNA]</scope>
    <source>
        <strain evidence="3">mrc11</strain>
    </source>
</reference>
<evidence type="ECO:0000259" key="1">
    <source>
        <dbReference type="Pfam" id="PF12728"/>
    </source>
</evidence>
<dbReference type="AlphaFoldDB" id="A0A328HGH1"/>
<evidence type="ECO:0000313" key="2">
    <source>
        <dbReference type="EMBL" id="RAM37729.1"/>
    </source>
</evidence>
<dbReference type="InterPro" id="IPR009061">
    <property type="entry name" value="DNA-bd_dom_put_sf"/>
</dbReference>
<gene>
    <name evidence="2" type="ORF">DBZ45_09010</name>
</gene>
<sequence>MQAPVARADAGRRVHRESRADSFALCSLSSSRSIDMPATTRLDLDAGAEFSGRSVITLRRYIRTGRLPAVKDGRKIYVTQADLEAAVRPVPVVASDGDLKSWARRMAAAAPPFRPEQRDLIVSTFTSALGRA</sequence>
<dbReference type="OrthoDB" id="4807798at2"/>
<dbReference type="Pfam" id="PF12728">
    <property type="entry name" value="HTH_17"/>
    <property type="match status" value="1"/>
</dbReference>
<dbReference type="Proteomes" id="UP000249166">
    <property type="component" value="Unassembled WGS sequence"/>
</dbReference>